<gene>
    <name evidence="3" type="ORF">FRZ32_08135</name>
</gene>
<feature type="domain" description="Thioredoxin-like fold" evidence="2">
    <location>
        <begin position="45"/>
        <end position="228"/>
    </location>
</feature>
<dbReference type="RefSeq" id="WP_147043037.1">
    <property type="nucleotide sequence ID" value="NZ_BAABIR010000003.1"/>
</dbReference>
<dbReference type="Proteomes" id="UP000321249">
    <property type="component" value="Unassembled WGS sequence"/>
</dbReference>
<dbReference type="Gene3D" id="1.10.40.110">
    <property type="match status" value="1"/>
</dbReference>
<evidence type="ECO:0000313" key="4">
    <source>
        <dbReference type="Proteomes" id="UP000321249"/>
    </source>
</evidence>
<dbReference type="GO" id="GO:0016853">
    <property type="term" value="F:isomerase activity"/>
    <property type="evidence" value="ECO:0007669"/>
    <property type="project" value="UniProtKB-KW"/>
</dbReference>
<evidence type="ECO:0000256" key="1">
    <source>
        <dbReference type="SAM" id="SignalP"/>
    </source>
</evidence>
<protein>
    <submittedName>
        <fullName evidence="3">Protein-disulfide isomerase</fullName>
    </submittedName>
</protein>
<dbReference type="Pfam" id="PF13462">
    <property type="entry name" value="Thioredoxin_4"/>
    <property type="match status" value="1"/>
</dbReference>
<accession>A0A5C6TUB7</accession>
<sequence length="234" mass="25738">MKLRLLVLSLAAALAMPAAASAQHRRPAPAAQRDWTRVVVATPEGGYRMGNPNAPVKLVEYGSISCPHCAAFAAEGVPTVQGRLVRSGRLSWEYRPYLLFPTDPGIFLLLRCQGAAGFFPSIDRLYATQATWQAPLRSMTEAQRQELQGLTAQQRIVRLTQMTGVDRFFAQRGMSAARISACLSDQGQLDRLLNWSRVASTELQVQGTPTFFLNGTKLDNVYDWAALQPHLPAP</sequence>
<organism evidence="3 4">
    <name type="scientific">Allosphingosinicella ginsenosidimutans</name>
    <dbReference type="NCBI Taxonomy" id="1176539"/>
    <lineage>
        <taxon>Bacteria</taxon>
        <taxon>Pseudomonadati</taxon>
        <taxon>Pseudomonadota</taxon>
        <taxon>Alphaproteobacteria</taxon>
        <taxon>Sphingomonadales</taxon>
        <taxon>Sphingomonadaceae</taxon>
        <taxon>Allosphingosinicella</taxon>
    </lineage>
</organism>
<dbReference type="InterPro" id="IPR036249">
    <property type="entry name" value="Thioredoxin-like_sf"/>
</dbReference>
<keyword evidence="3" id="KW-0413">Isomerase</keyword>
<dbReference type="CDD" id="cd02972">
    <property type="entry name" value="DsbA_family"/>
    <property type="match status" value="1"/>
</dbReference>
<feature type="signal peptide" evidence="1">
    <location>
        <begin position="1"/>
        <end position="20"/>
    </location>
</feature>
<dbReference type="AlphaFoldDB" id="A0A5C6TUB7"/>
<evidence type="ECO:0000259" key="2">
    <source>
        <dbReference type="Pfam" id="PF13462"/>
    </source>
</evidence>
<keyword evidence="4" id="KW-1185">Reference proteome</keyword>
<keyword evidence="1" id="KW-0732">Signal</keyword>
<name>A0A5C6TUB7_9SPHN</name>
<feature type="chain" id="PRO_5023110051" evidence="1">
    <location>
        <begin position="21"/>
        <end position="234"/>
    </location>
</feature>
<evidence type="ECO:0000313" key="3">
    <source>
        <dbReference type="EMBL" id="TXC63631.1"/>
    </source>
</evidence>
<reference evidence="3 4" key="1">
    <citation type="journal article" date="2015" name="J. Microbiol.">
        <title>Sphingosinicella ginsenosidimutans sp. nov., with ginsenoside converting activity.</title>
        <authorList>
            <person name="Kim J.K."/>
            <person name="Kang M.S."/>
            <person name="Park S.C."/>
            <person name="Kim K.M."/>
            <person name="Choi K."/>
            <person name="Yoon M.H."/>
            <person name="Im W.T."/>
        </authorList>
    </citation>
    <scope>NUCLEOTIDE SEQUENCE [LARGE SCALE GENOMIC DNA]</scope>
    <source>
        <strain evidence="3 4">BS-11</strain>
    </source>
</reference>
<dbReference type="SUPFAM" id="SSF52833">
    <property type="entry name" value="Thioredoxin-like"/>
    <property type="match status" value="1"/>
</dbReference>
<dbReference type="Gene3D" id="3.40.30.10">
    <property type="entry name" value="Glutaredoxin"/>
    <property type="match status" value="1"/>
</dbReference>
<dbReference type="InterPro" id="IPR012336">
    <property type="entry name" value="Thioredoxin-like_fold"/>
</dbReference>
<comment type="caution">
    <text evidence="3">The sequence shown here is derived from an EMBL/GenBank/DDBJ whole genome shotgun (WGS) entry which is preliminary data.</text>
</comment>
<dbReference type="EMBL" id="VOQQ01000001">
    <property type="protein sequence ID" value="TXC63631.1"/>
    <property type="molecule type" value="Genomic_DNA"/>
</dbReference>
<proteinExistence type="predicted"/>
<dbReference type="OrthoDB" id="8478320at2"/>